<keyword evidence="2" id="KW-1185">Reference proteome</keyword>
<accession>A0ABX0LEM5</accession>
<evidence type="ECO:0008006" key="3">
    <source>
        <dbReference type="Google" id="ProtNLM"/>
    </source>
</evidence>
<evidence type="ECO:0000313" key="2">
    <source>
        <dbReference type="Proteomes" id="UP001515641"/>
    </source>
</evidence>
<comment type="caution">
    <text evidence="1">The sequence shown here is derived from an EMBL/GenBank/DDBJ whole genome shotgun (WGS) entry which is preliminary data.</text>
</comment>
<proteinExistence type="predicted"/>
<dbReference type="RefSeq" id="WP_166453731.1">
    <property type="nucleotide sequence ID" value="NZ_JAAOMA010000048.1"/>
</dbReference>
<gene>
    <name evidence="1" type="ORF">HA052_22805</name>
</gene>
<organism evidence="1 2">
    <name type="scientific">Chromobacterium fluminis</name>
    <dbReference type="NCBI Taxonomy" id="3044269"/>
    <lineage>
        <taxon>Bacteria</taxon>
        <taxon>Pseudomonadati</taxon>
        <taxon>Pseudomonadota</taxon>
        <taxon>Betaproteobacteria</taxon>
        <taxon>Neisseriales</taxon>
        <taxon>Chromobacteriaceae</taxon>
        <taxon>Chromobacterium</taxon>
    </lineage>
</organism>
<protein>
    <recommendedName>
        <fullName evidence="3">Death domain-containing protein</fullName>
    </recommendedName>
</protein>
<evidence type="ECO:0000313" key="1">
    <source>
        <dbReference type="EMBL" id="NHR08024.1"/>
    </source>
</evidence>
<reference evidence="1 2" key="1">
    <citation type="submission" date="2020-03" db="EMBL/GenBank/DDBJ databases">
        <title>Draft genome sequence of environmentally isolated cultures.</title>
        <authorList>
            <person name="Wilson H.S."/>
            <person name="De Leon M.E."/>
        </authorList>
    </citation>
    <scope>NUCLEOTIDE SEQUENCE [LARGE SCALE GENOMIC DNA]</scope>
    <source>
        <strain evidence="1 2">HSC-31F16</strain>
    </source>
</reference>
<name>A0ABX0LEM5_9NEIS</name>
<dbReference type="EMBL" id="JAAOMA010000048">
    <property type="protein sequence ID" value="NHR08024.1"/>
    <property type="molecule type" value="Genomic_DNA"/>
</dbReference>
<dbReference type="Proteomes" id="UP001515641">
    <property type="component" value="Unassembled WGS sequence"/>
</dbReference>
<sequence length="114" mass="12776">MTDTTNGPNQVLIQYWNLVERFWKEHEAAEEARALGDEGISAYTAARGRRNRAKNAVMAWRQENPGSAAELLNMLLECHHINFRTLENLKRAAAKQAQEGDSTLLDAIVKAVAQ</sequence>